<dbReference type="PATRIC" id="fig|759362.5.peg.598"/>
<dbReference type="Proteomes" id="UP000000692">
    <property type="component" value="Chromosome"/>
</dbReference>
<dbReference type="EMBL" id="CP002018">
    <property type="protein sequence ID" value="AEM40410.1"/>
    <property type="molecule type" value="Genomic_DNA"/>
</dbReference>
<dbReference type="InterPro" id="IPR036452">
    <property type="entry name" value="Ribo_hydro-like"/>
</dbReference>
<dbReference type="RefSeq" id="WP_013383859.1">
    <property type="nucleotide sequence ID" value="NC_017384.1"/>
</dbReference>
<protein>
    <submittedName>
        <fullName evidence="2">Inosine/uridine-preferring nucleoside hydrolase</fullName>
        <ecNumber evidence="2">3.2.2.1</ecNumber>
    </submittedName>
</protein>
<keyword evidence="2" id="KW-0326">Glycosidase</keyword>
<feature type="domain" description="Inosine/uridine-preferring nucleoside hydrolase" evidence="1">
    <location>
        <begin position="5"/>
        <end position="288"/>
    </location>
</feature>
<evidence type="ECO:0000259" key="1">
    <source>
        <dbReference type="Pfam" id="PF01156"/>
    </source>
</evidence>
<reference evidence="2 3" key="1">
    <citation type="journal article" date="2011" name="J. Bacteriol.">
        <title>Complete genome sequence of the industrial strain Ketogulonicigenium vulgare WSH-001.</title>
        <authorList>
            <person name="Liu L."/>
            <person name="Li Y."/>
            <person name="Zhang J."/>
            <person name="Zhou Z."/>
            <person name="Liu J."/>
            <person name="Li X."/>
            <person name="Zhou J."/>
            <person name="Du G."/>
            <person name="Wang L."/>
            <person name="Chen J."/>
        </authorList>
    </citation>
    <scope>NUCLEOTIDE SEQUENCE [LARGE SCALE GENOMIC DNA]</scope>
    <source>
        <strain evidence="2 3">WSH-001</strain>
    </source>
</reference>
<sequence>MRNPVIFDSDGGVDDAQALQMLLAGGVVPMAITSVFGNVSLAAATRNLLTVLEVTGHGGVPVYTGAAVPMVQPVIDATHIHGEDGLGGAPRPASIPAPAGDDAVTFLRETFRNSAANGTKTDIIMIGPLTNLALALRLEPAITAGIGRLTIMGATVYGRGNTTPAAEFNICADPEAAAVVFQADIDTIVVPWEPCTTHFISRDAARAMIAAEAPSFVRDFSSALLEHACKTDEFYGGDGKFKYVDPFAIAVYLNPDLVIKTIKASVDVSLALGITRGMTVVDPSGRLGTPMITLVETGDVTQLTAAYKASISYHA</sequence>
<dbReference type="GO" id="GO:0008477">
    <property type="term" value="F:purine nucleosidase activity"/>
    <property type="evidence" value="ECO:0007669"/>
    <property type="project" value="UniProtKB-EC"/>
</dbReference>
<dbReference type="HOGENOM" id="CLU_036838_11_0_5"/>
<organism evidence="2 3">
    <name type="scientific">Ketogulonicigenium vulgare (strain WSH-001)</name>
    <dbReference type="NCBI Taxonomy" id="759362"/>
    <lineage>
        <taxon>Bacteria</taxon>
        <taxon>Pseudomonadati</taxon>
        <taxon>Pseudomonadota</taxon>
        <taxon>Alphaproteobacteria</taxon>
        <taxon>Rhodobacterales</taxon>
        <taxon>Roseobacteraceae</taxon>
        <taxon>Ketogulonicigenium</taxon>
    </lineage>
</organism>
<dbReference type="Pfam" id="PF01156">
    <property type="entry name" value="IU_nuc_hydro"/>
    <property type="match status" value="1"/>
</dbReference>
<dbReference type="OrthoDB" id="9797882at2"/>
<dbReference type="SUPFAM" id="SSF53590">
    <property type="entry name" value="Nucleoside hydrolase"/>
    <property type="match status" value="1"/>
</dbReference>
<dbReference type="Gene3D" id="3.90.245.10">
    <property type="entry name" value="Ribonucleoside hydrolase-like"/>
    <property type="match status" value="1"/>
</dbReference>
<gene>
    <name evidence="2" type="ordered locus">KVU_0571</name>
</gene>
<dbReference type="PANTHER" id="PTHR46190">
    <property type="entry name" value="SI:CH211-201H21.5-RELATED"/>
    <property type="match status" value="1"/>
</dbReference>
<dbReference type="KEGG" id="kvl:KVU_0571"/>
<evidence type="ECO:0000313" key="2">
    <source>
        <dbReference type="EMBL" id="AEM40410.1"/>
    </source>
</evidence>
<evidence type="ECO:0000313" key="3">
    <source>
        <dbReference type="Proteomes" id="UP000000692"/>
    </source>
</evidence>
<dbReference type="InterPro" id="IPR052775">
    <property type="entry name" value="IUN_hydrolase"/>
</dbReference>
<proteinExistence type="predicted"/>
<dbReference type="eggNOG" id="COG1957">
    <property type="taxonomic scope" value="Bacteria"/>
</dbReference>
<keyword evidence="2" id="KW-0378">Hydrolase</keyword>
<keyword evidence="3" id="KW-1185">Reference proteome</keyword>
<dbReference type="AlphaFoldDB" id="F9Y3P6"/>
<dbReference type="EC" id="3.2.2.1" evidence="2"/>
<dbReference type="InterPro" id="IPR001910">
    <property type="entry name" value="Inosine/uridine_hydrolase_dom"/>
</dbReference>
<name>F9Y3P6_KETVW</name>
<dbReference type="PANTHER" id="PTHR46190:SF1">
    <property type="entry name" value="SI:CH211-201H21.5"/>
    <property type="match status" value="1"/>
</dbReference>
<accession>F9Y3P6</accession>